<keyword evidence="3" id="KW-1185">Reference proteome</keyword>
<dbReference type="PANTHER" id="PTHR48079">
    <property type="entry name" value="PROTEIN YEEZ"/>
    <property type="match status" value="1"/>
</dbReference>
<dbReference type="Pfam" id="PF13460">
    <property type="entry name" value="NAD_binding_10"/>
    <property type="match status" value="1"/>
</dbReference>
<dbReference type="SUPFAM" id="SSF51735">
    <property type="entry name" value="NAD(P)-binding Rossmann-fold domains"/>
    <property type="match status" value="1"/>
</dbReference>
<evidence type="ECO:0000313" key="2">
    <source>
        <dbReference type="EMBL" id="MDX8477639.1"/>
    </source>
</evidence>
<dbReference type="RefSeq" id="WP_320286072.1">
    <property type="nucleotide sequence ID" value="NZ_JAVIIW010000003.1"/>
</dbReference>
<name>A0ABU4XVI0_9HYPH</name>
<sequence>MGYRIFLAGGSGAIGRRLVPQLLEAGHQVTATTRRAAKAAELRALGADAVVVDVFDAAGLRAAVTAAKPEIVVHQLTDLPPGLDPALMGEAIMANARVRDEGTRNLVEAAKAAGARRLIAQSIAWVYAPGPKPHAETDPLDSGAEGGRGISVGGVIALERQVLEAPMTGIVLHYGHLYGPGTGAETAADPAVHVDAAAYAALLAVERGSQGAVNLAEPGTYLTTGKAVSELGWRADFRMAV</sequence>
<dbReference type="EMBL" id="JAVIIW010000003">
    <property type="protein sequence ID" value="MDX8477639.1"/>
    <property type="molecule type" value="Genomic_DNA"/>
</dbReference>
<dbReference type="InterPro" id="IPR051783">
    <property type="entry name" value="NAD(P)-dependent_oxidoreduct"/>
</dbReference>
<dbReference type="Gene3D" id="3.40.50.720">
    <property type="entry name" value="NAD(P)-binding Rossmann-like Domain"/>
    <property type="match status" value="1"/>
</dbReference>
<dbReference type="InterPro" id="IPR036291">
    <property type="entry name" value="NAD(P)-bd_dom_sf"/>
</dbReference>
<dbReference type="Proteomes" id="UP001287059">
    <property type="component" value="Unassembled WGS sequence"/>
</dbReference>
<dbReference type="PANTHER" id="PTHR48079:SF6">
    <property type="entry name" value="NAD(P)-BINDING DOMAIN-CONTAINING PROTEIN-RELATED"/>
    <property type="match status" value="1"/>
</dbReference>
<proteinExistence type="predicted"/>
<evidence type="ECO:0000313" key="3">
    <source>
        <dbReference type="Proteomes" id="UP001287059"/>
    </source>
</evidence>
<gene>
    <name evidence="2" type="ORF">RFN28_03985</name>
</gene>
<accession>A0ABU4XVI0</accession>
<reference evidence="2 3" key="1">
    <citation type="submission" date="2023-08" db="EMBL/GenBank/DDBJ databases">
        <title>Implementing the SeqCode for naming new Mesorhizobium species isolated from Vachellia karroo root nodules.</title>
        <authorList>
            <person name="Van Lill M."/>
        </authorList>
    </citation>
    <scope>NUCLEOTIDE SEQUENCE [LARGE SCALE GENOMIC DNA]</scope>
    <source>
        <strain evidence="2 3">VK24D</strain>
    </source>
</reference>
<protein>
    <submittedName>
        <fullName evidence="2">NAD(P)-dependent oxidoreductase</fullName>
    </submittedName>
</protein>
<feature type="domain" description="NAD(P)-binding" evidence="1">
    <location>
        <begin position="9"/>
        <end position="135"/>
    </location>
</feature>
<dbReference type="InterPro" id="IPR016040">
    <property type="entry name" value="NAD(P)-bd_dom"/>
</dbReference>
<evidence type="ECO:0000259" key="1">
    <source>
        <dbReference type="Pfam" id="PF13460"/>
    </source>
</evidence>
<organism evidence="2 3">
    <name type="scientific">Mesorhizobium album</name>
    <dbReference type="NCBI Taxonomy" id="3072314"/>
    <lineage>
        <taxon>Bacteria</taxon>
        <taxon>Pseudomonadati</taxon>
        <taxon>Pseudomonadota</taxon>
        <taxon>Alphaproteobacteria</taxon>
        <taxon>Hyphomicrobiales</taxon>
        <taxon>Phyllobacteriaceae</taxon>
        <taxon>Mesorhizobium</taxon>
    </lineage>
</organism>
<comment type="caution">
    <text evidence="2">The sequence shown here is derived from an EMBL/GenBank/DDBJ whole genome shotgun (WGS) entry which is preliminary data.</text>
</comment>